<organism evidence="1 2">
    <name type="scientific">Hyphomicrobium nitrativorans NL23</name>
    <dbReference type="NCBI Taxonomy" id="1029756"/>
    <lineage>
        <taxon>Bacteria</taxon>
        <taxon>Pseudomonadati</taxon>
        <taxon>Pseudomonadota</taxon>
        <taxon>Alphaproteobacteria</taxon>
        <taxon>Hyphomicrobiales</taxon>
        <taxon>Hyphomicrobiaceae</taxon>
        <taxon>Hyphomicrobium</taxon>
    </lineage>
</organism>
<dbReference type="KEGG" id="hni:W911_09230"/>
<dbReference type="STRING" id="1029756.W911_09230"/>
<evidence type="ECO:0000313" key="1">
    <source>
        <dbReference type="EMBL" id="AHB50147.1"/>
    </source>
</evidence>
<protein>
    <submittedName>
        <fullName evidence="1">Uncharacterized protein</fullName>
    </submittedName>
</protein>
<accession>V5SI22</accession>
<sequence length="67" mass="7705">MAATESDLIEWTVLQPEVALRNGHVTAANRKKRMSLPFARFEHWIEQILSLPEFGRAHAPRLLLPSR</sequence>
<dbReference type="HOGENOM" id="CLU_2806672_0_0_5"/>
<dbReference type="EMBL" id="CP006912">
    <property type="protein sequence ID" value="AHB50147.1"/>
    <property type="molecule type" value="Genomic_DNA"/>
</dbReference>
<dbReference type="AlphaFoldDB" id="V5SI22"/>
<evidence type="ECO:0000313" key="2">
    <source>
        <dbReference type="Proteomes" id="UP000018542"/>
    </source>
</evidence>
<dbReference type="Proteomes" id="UP000018542">
    <property type="component" value="Chromosome"/>
</dbReference>
<proteinExistence type="predicted"/>
<reference evidence="1 2" key="1">
    <citation type="journal article" date="2014" name="Genome Announc.">
        <title>Complete Genome Sequence of Hyphomicrobium nitrativorans Strain NL23, a Denitrifying Bacterium Isolated from Biofilm of a Methanol-Fed Denitrification System Treating Seawater at the Montreal Biodome.</title>
        <authorList>
            <person name="Martineau C."/>
            <person name="Villeneuve C."/>
            <person name="Mauffrey F."/>
            <person name="Villemur R."/>
        </authorList>
    </citation>
    <scope>NUCLEOTIDE SEQUENCE [LARGE SCALE GENOMIC DNA]</scope>
    <source>
        <strain evidence="1">NL23</strain>
    </source>
</reference>
<dbReference type="PATRIC" id="fig|1029756.8.peg.1924"/>
<name>V5SI22_9HYPH</name>
<gene>
    <name evidence="1" type="ORF">W911_09230</name>
</gene>
<keyword evidence="2" id="KW-1185">Reference proteome</keyword>